<dbReference type="Proteomes" id="UP001424532">
    <property type="component" value="Unassembled WGS sequence"/>
</dbReference>
<sequence>MKSVEQLAYNKLERFVEGISTRNSSVLQREFSINCSVIDEIYESIDDYYGPEVKLSIATLADAGYVLLGGRSLIDFYPMSDGCLGVECVLLIDGKVGEAILHVEFSIDADKCDLKYRYIGS</sequence>
<organism evidence="1 2">
    <name type="scientific">Pseudomonas sichuanensis</name>
    <dbReference type="NCBI Taxonomy" id="2213015"/>
    <lineage>
        <taxon>Bacteria</taxon>
        <taxon>Pseudomonadati</taxon>
        <taxon>Pseudomonadota</taxon>
        <taxon>Gammaproteobacteria</taxon>
        <taxon>Pseudomonadales</taxon>
        <taxon>Pseudomonadaceae</taxon>
        <taxon>Pseudomonas</taxon>
    </lineage>
</organism>
<gene>
    <name evidence="1" type="ORF">ABFE88_06585</name>
</gene>
<dbReference type="RefSeq" id="WP_258643217.1">
    <property type="nucleotide sequence ID" value="NZ_CP087185.1"/>
</dbReference>
<name>A0ABV0DC14_9PSED</name>
<protein>
    <submittedName>
        <fullName evidence="1">Uncharacterized protein</fullName>
    </submittedName>
</protein>
<dbReference type="EMBL" id="JBDLYL010000005">
    <property type="protein sequence ID" value="MEN8639313.1"/>
    <property type="molecule type" value="Genomic_DNA"/>
</dbReference>
<dbReference type="GeneID" id="90538744"/>
<proteinExistence type="predicted"/>
<accession>A0ABV0DC14</accession>
<comment type="caution">
    <text evidence="1">The sequence shown here is derived from an EMBL/GenBank/DDBJ whole genome shotgun (WGS) entry which is preliminary data.</text>
</comment>
<evidence type="ECO:0000313" key="1">
    <source>
        <dbReference type="EMBL" id="MEN8639313.1"/>
    </source>
</evidence>
<reference evidence="1 2" key="1">
    <citation type="submission" date="2024-05" db="EMBL/GenBank/DDBJ databases">
        <title>Sequence of Lycoming College course isolates.</title>
        <authorList>
            <person name="Reigle C.A."/>
            <person name="Newman J.D."/>
        </authorList>
    </citation>
    <scope>NUCLEOTIDE SEQUENCE [LARGE SCALE GENOMIC DNA]</scope>
    <source>
        <strain evidence="1 2">CAR-09</strain>
    </source>
</reference>
<keyword evidence="2" id="KW-1185">Reference proteome</keyword>
<evidence type="ECO:0000313" key="2">
    <source>
        <dbReference type="Proteomes" id="UP001424532"/>
    </source>
</evidence>